<accession>E0DEX8</accession>
<gene>
    <name evidence="2" type="ORF">HMPREF0299_6414</name>
</gene>
<dbReference type="AlphaFoldDB" id="E0DEX8"/>
<dbReference type="EMBL" id="ACSH02000005">
    <property type="protein sequence ID" value="EFM49248.1"/>
    <property type="molecule type" value="Genomic_DNA"/>
</dbReference>
<dbReference type="SUPFAM" id="SSF63829">
    <property type="entry name" value="Calcium-dependent phosphotriesterase"/>
    <property type="match status" value="1"/>
</dbReference>
<dbReference type="InterPro" id="IPR015943">
    <property type="entry name" value="WD40/YVTN_repeat-like_dom_sf"/>
</dbReference>
<evidence type="ECO:0008006" key="4">
    <source>
        <dbReference type="Google" id="ProtNLM"/>
    </source>
</evidence>
<dbReference type="eggNOG" id="COG3386">
    <property type="taxonomic scope" value="Bacteria"/>
</dbReference>
<proteinExistence type="predicted"/>
<organism evidence="2 3">
    <name type="scientific">Corynebacterium matruchotii ATCC 14266</name>
    <dbReference type="NCBI Taxonomy" id="553207"/>
    <lineage>
        <taxon>Bacteria</taxon>
        <taxon>Bacillati</taxon>
        <taxon>Actinomycetota</taxon>
        <taxon>Actinomycetes</taxon>
        <taxon>Mycobacteriales</taxon>
        <taxon>Corynebacteriaceae</taxon>
        <taxon>Corynebacterium</taxon>
    </lineage>
</organism>
<evidence type="ECO:0000313" key="2">
    <source>
        <dbReference type="EMBL" id="EFM49248.1"/>
    </source>
</evidence>
<dbReference type="Gene3D" id="2.130.10.10">
    <property type="entry name" value="YVTN repeat-like/Quinoprotein amine dehydrogenase"/>
    <property type="match status" value="1"/>
</dbReference>
<comment type="caution">
    <text evidence="2">The sequence shown here is derived from an EMBL/GenBank/DDBJ whole genome shotgun (WGS) entry which is preliminary data.</text>
</comment>
<reference evidence="2" key="1">
    <citation type="submission" date="2010-08" db="EMBL/GenBank/DDBJ databases">
        <authorList>
            <person name="Harkins D.M."/>
            <person name="Madupu R."/>
            <person name="Durkin A.S."/>
            <person name="Torralba M."/>
            <person name="Methe B."/>
            <person name="Sutton G.G."/>
            <person name="Nelson K.E."/>
        </authorList>
    </citation>
    <scope>NUCLEOTIDE SEQUENCE [LARGE SCALE GENOMIC DNA]</scope>
    <source>
        <strain evidence="2">ATCC 14266</strain>
    </source>
</reference>
<sequence>MGVVLTACTPPSVQEKLPAAMGNATPVPSPAMVDEPAGEVISLPEQLAKVTELDHIGEIVAVRAGAVVGVGTVDQLRAGRLVTVPVDAACGDISATPASNEFVLGCPDGVYGIPTSVADAADDAGGAGDAAGEESDGGKPAELPTAEPVLLQATDQPVTAAVKTTSGMIFAGSSDREDVDVYQDGEKTTIRVEDPTDAMIAVPVSGGEDSVYRINRRTTIIQNINVADKSAGAVLRVGLGVGTITPGAQGMALATDTIGKQFGVYLTNDVIRLHQTTPTTGAPWAIAWDDKRQQVWVATTDDNKIRRYQLGSGQGEELEAYNSIENTQSLVALPDGTILAASATGTDVQVITP</sequence>
<protein>
    <recommendedName>
        <fullName evidence="4">Prolipoprotein LppL</fullName>
    </recommendedName>
</protein>
<keyword evidence="3" id="KW-1185">Reference proteome</keyword>
<dbReference type="STRING" id="553207.HMPREF0299_6414"/>
<dbReference type="Proteomes" id="UP000004218">
    <property type="component" value="Unassembled WGS sequence"/>
</dbReference>
<name>E0DEX8_9CORY</name>
<feature type="region of interest" description="Disordered" evidence="1">
    <location>
        <begin position="122"/>
        <end position="143"/>
    </location>
</feature>
<evidence type="ECO:0000256" key="1">
    <source>
        <dbReference type="SAM" id="MobiDB-lite"/>
    </source>
</evidence>
<evidence type="ECO:0000313" key="3">
    <source>
        <dbReference type="Proteomes" id="UP000004218"/>
    </source>
</evidence>